<dbReference type="InterPro" id="IPR011990">
    <property type="entry name" value="TPR-like_helical_dom_sf"/>
</dbReference>
<accession>A0AA40EEX9</accession>
<gene>
    <name evidence="1" type="ORF">B0T21DRAFT_291424</name>
</gene>
<comment type="caution">
    <text evidence="1">The sequence shown here is derived from an EMBL/GenBank/DDBJ whole genome shotgun (WGS) entry which is preliminary data.</text>
</comment>
<dbReference type="AlphaFoldDB" id="A0AA40EEX9"/>
<evidence type="ECO:0000313" key="1">
    <source>
        <dbReference type="EMBL" id="KAK0732783.1"/>
    </source>
</evidence>
<name>A0AA40EEX9_9PEZI</name>
<dbReference type="Gene3D" id="1.25.40.10">
    <property type="entry name" value="Tetratricopeptide repeat domain"/>
    <property type="match status" value="1"/>
</dbReference>
<dbReference type="SUPFAM" id="SSF48452">
    <property type="entry name" value="TPR-like"/>
    <property type="match status" value="1"/>
</dbReference>
<sequence>MALPITASMMPRACLAAARPLRRIFIETAAGAWLPPLHRHRAHARFAHYRIARIRQADTLLFTDHDIPPFEAWEQIRESDLTRTPKGITMERMHEVANIYGSIATRNASAWQGRLQTAIMLWMLTDLKLPLHMLSTASALSYHPSTVSVMKLLAQMKNYSEARVKLREIGAHFRLLARTTRDPDILTVQGLMALREDQEDAALRFFQQAITADELKTGIMPPLLLDDWHAGQGETFPGRPLRFSYERSCYYKLGKLLLKRGQRDEAREALQVAGQQLRYAPALVEYARMLPLGVDAKNNELRHTFILSATENGNQEALRQMVVDLLMKYEDPEKYSPKAFKEDPVDVRVIWEWCLLALSGRSETRSLFGDKSQFLRVHNAIWSNSATMSLAKQADDGEVTLDIWVYPTKLPKLGNHKAEPKQFKITI</sequence>
<proteinExistence type="predicted"/>
<reference evidence="1" key="1">
    <citation type="submission" date="2023-06" db="EMBL/GenBank/DDBJ databases">
        <title>Genome-scale phylogeny and comparative genomics of the fungal order Sordariales.</title>
        <authorList>
            <consortium name="Lawrence Berkeley National Laboratory"/>
            <person name="Hensen N."/>
            <person name="Bonometti L."/>
            <person name="Westerberg I."/>
            <person name="Brannstrom I.O."/>
            <person name="Guillou S."/>
            <person name="Cros-Aarteil S."/>
            <person name="Calhoun S."/>
            <person name="Haridas S."/>
            <person name="Kuo A."/>
            <person name="Mondo S."/>
            <person name="Pangilinan J."/>
            <person name="Riley R."/>
            <person name="Labutti K."/>
            <person name="Andreopoulos B."/>
            <person name="Lipzen A."/>
            <person name="Chen C."/>
            <person name="Yanf M."/>
            <person name="Daum C."/>
            <person name="Ng V."/>
            <person name="Clum A."/>
            <person name="Steindorff A."/>
            <person name="Ohm R."/>
            <person name="Martin F."/>
            <person name="Silar P."/>
            <person name="Natvig D."/>
            <person name="Lalanne C."/>
            <person name="Gautier V."/>
            <person name="Ament-Velasquez S.L."/>
            <person name="Kruys A."/>
            <person name="Hutchinson M.I."/>
            <person name="Powell A.J."/>
            <person name="Barry K."/>
            <person name="Miller A.N."/>
            <person name="Grigoriev I.V."/>
            <person name="Debuchy R."/>
            <person name="Gladieux P."/>
            <person name="Thoren M.H."/>
            <person name="Johannesson H."/>
        </authorList>
    </citation>
    <scope>NUCLEOTIDE SEQUENCE</scope>
    <source>
        <strain evidence="1">CBS 540.89</strain>
    </source>
</reference>
<evidence type="ECO:0000313" key="2">
    <source>
        <dbReference type="Proteomes" id="UP001172159"/>
    </source>
</evidence>
<keyword evidence="2" id="KW-1185">Reference proteome</keyword>
<dbReference type="Proteomes" id="UP001172159">
    <property type="component" value="Unassembled WGS sequence"/>
</dbReference>
<organism evidence="1 2">
    <name type="scientific">Apiosordaria backusii</name>
    <dbReference type="NCBI Taxonomy" id="314023"/>
    <lineage>
        <taxon>Eukaryota</taxon>
        <taxon>Fungi</taxon>
        <taxon>Dikarya</taxon>
        <taxon>Ascomycota</taxon>
        <taxon>Pezizomycotina</taxon>
        <taxon>Sordariomycetes</taxon>
        <taxon>Sordariomycetidae</taxon>
        <taxon>Sordariales</taxon>
        <taxon>Lasiosphaeriaceae</taxon>
        <taxon>Apiosordaria</taxon>
    </lineage>
</organism>
<protein>
    <submittedName>
        <fullName evidence="1">Uncharacterized protein</fullName>
    </submittedName>
</protein>
<dbReference type="EMBL" id="JAUKTV010000008">
    <property type="protein sequence ID" value="KAK0732783.1"/>
    <property type="molecule type" value="Genomic_DNA"/>
</dbReference>